<dbReference type="AlphaFoldDB" id="A0A0R1H2I0"/>
<dbReference type="PANTHER" id="PTHR33121">
    <property type="entry name" value="CYCLIC DI-GMP PHOSPHODIESTERASE PDEF"/>
    <property type="match status" value="1"/>
</dbReference>
<dbReference type="InterPro" id="IPR035919">
    <property type="entry name" value="EAL_sf"/>
</dbReference>
<protein>
    <submittedName>
        <fullName evidence="2">C-di-GMP-specific phosphodiesterase</fullName>
    </submittedName>
</protein>
<organism evidence="2 3">
    <name type="scientific">Loigolactobacillus bifermentans DSM 20003</name>
    <dbReference type="NCBI Taxonomy" id="1423726"/>
    <lineage>
        <taxon>Bacteria</taxon>
        <taxon>Bacillati</taxon>
        <taxon>Bacillota</taxon>
        <taxon>Bacilli</taxon>
        <taxon>Lactobacillales</taxon>
        <taxon>Lactobacillaceae</taxon>
        <taxon>Loigolactobacillus</taxon>
    </lineage>
</organism>
<gene>
    <name evidence="2" type="ORF">FC07_GL003072</name>
</gene>
<evidence type="ECO:0000313" key="3">
    <source>
        <dbReference type="Proteomes" id="UP000051461"/>
    </source>
</evidence>
<dbReference type="InterPro" id="IPR050706">
    <property type="entry name" value="Cyclic-di-GMP_PDE-like"/>
</dbReference>
<dbReference type="InterPro" id="IPR001633">
    <property type="entry name" value="EAL_dom"/>
</dbReference>
<proteinExistence type="predicted"/>
<dbReference type="OrthoDB" id="2315942at2"/>
<dbReference type="Pfam" id="PF00563">
    <property type="entry name" value="EAL"/>
    <property type="match status" value="1"/>
</dbReference>
<dbReference type="PROSITE" id="PS50883">
    <property type="entry name" value="EAL"/>
    <property type="match status" value="1"/>
</dbReference>
<dbReference type="SUPFAM" id="SSF141868">
    <property type="entry name" value="EAL domain-like"/>
    <property type="match status" value="1"/>
</dbReference>
<dbReference type="RefSeq" id="WP_057903393.1">
    <property type="nucleotide sequence ID" value="NZ_AZDA01000006.1"/>
</dbReference>
<dbReference type="Proteomes" id="UP000051461">
    <property type="component" value="Unassembled WGS sequence"/>
</dbReference>
<evidence type="ECO:0000259" key="1">
    <source>
        <dbReference type="PROSITE" id="PS50883"/>
    </source>
</evidence>
<dbReference type="SMART" id="SM00052">
    <property type="entry name" value="EAL"/>
    <property type="match status" value="1"/>
</dbReference>
<dbReference type="PATRIC" id="fig|1423726.3.peg.3186"/>
<dbReference type="EMBL" id="AZDA01000006">
    <property type="protein sequence ID" value="KRK40670.1"/>
    <property type="molecule type" value="Genomic_DNA"/>
</dbReference>
<dbReference type="PANTHER" id="PTHR33121:SF70">
    <property type="entry name" value="SIGNALING PROTEIN YKOW"/>
    <property type="match status" value="1"/>
</dbReference>
<name>A0A0R1H2I0_9LACO</name>
<evidence type="ECO:0000313" key="2">
    <source>
        <dbReference type="EMBL" id="KRK40670.1"/>
    </source>
</evidence>
<reference evidence="2 3" key="1">
    <citation type="journal article" date="2015" name="Genome Announc.">
        <title>Expanding the biotechnology potential of lactobacilli through comparative genomics of 213 strains and associated genera.</title>
        <authorList>
            <person name="Sun Z."/>
            <person name="Harris H.M."/>
            <person name="McCann A."/>
            <person name="Guo C."/>
            <person name="Argimon S."/>
            <person name="Zhang W."/>
            <person name="Yang X."/>
            <person name="Jeffery I.B."/>
            <person name="Cooney J.C."/>
            <person name="Kagawa T.F."/>
            <person name="Liu W."/>
            <person name="Song Y."/>
            <person name="Salvetti E."/>
            <person name="Wrobel A."/>
            <person name="Rasinkangas P."/>
            <person name="Parkhill J."/>
            <person name="Rea M.C."/>
            <person name="O'Sullivan O."/>
            <person name="Ritari J."/>
            <person name="Douillard F.P."/>
            <person name="Paul Ross R."/>
            <person name="Yang R."/>
            <person name="Briner A.E."/>
            <person name="Felis G.E."/>
            <person name="de Vos W.M."/>
            <person name="Barrangou R."/>
            <person name="Klaenhammer T.R."/>
            <person name="Caufield P.W."/>
            <person name="Cui Y."/>
            <person name="Zhang H."/>
            <person name="O'Toole P.W."/>
        </authorList>
    </citation>
    <scope>NUCLEOTIDE SEQUENCE [LARGE SCALE GENOMIC DNA]</scope>
    <source>
        <strain evidence="2 3">DSM 20003</strain>
    </source>
</reference>
<dbReference type="Gene3D" id="3.20.20.450">
    <property type="entry name" value="EAL domain"/>
    <property type="match status" value="1"/>
</dbReference>
<feature type="domain" description="EAL" evidence="1">
    <location>
        <begin position="1"/>
        <end position="226"/>
    </location>
</feature>
<keyword evidence="3" id="KW-1185">Reference proteome</keyword>
<accession>A0A0R1H2I0</accession>
<sequence length="226" mass="26120">MIRFFGQAKYDVKTQQLVGYEFFIRVRQQQQWRLPEDFSVFKAQQVTDLLAVTLKTLPQTLTLISFNLDQAQFIDPEFCQRLVAVQAQTPIHIYIELTERSGEPQQFVTVQQLVQAVKRYHDAGLHVCLDDVGSGENTIQLVNALSTNTDEYKFALQNFRDDYAWPEVLAKLKCWSQLAQQQHKVFAIEGFEAADELRLADVYHAQLAQGYYLGRPQLLSLPQDQF</sequence>
<dbReference type="GO" id="GO:0071111">
    <property type="term" value="F:cyclic-guanylate-specific phosphodiesterase activity"/>
    <property type="evidence" value="ECO:0007669"/>
    <property type="project" value="InterPro"/>
</dbReference>
<dbReference type="STRING" id="1423726.FC07_GL003072"/>
<comment type="caution">
    <text evidence="2">The sequence shown here is derived from an EMBL/GenBank/DDBJ whole genome shotgun (WGS) entry which is preliminary data.</text>
</comment>